<dbReference type="AlphaFoldDB" id="E3QT34"/>
<reference evidence="2" key="1">
    <citation type="journal article" date="2012" name="Nat. Genet.">
        <title>Lifestyle transitions in plant pathogenic Colletotrichum fungi deciphered by genome and transcriptome analyses.</title>
        <authorList>
            <person name="O'Connell R.J."/>
            <person name="Thon M.R."/>
            <person name="Hacquard S."/>
            <person name="Amyotte S.G."/>
            <person name="Kleemann J."/>
            <person name="Torres M.F."/>
            <person name="Damm U."/>
            <person name="Buiate E.A."/>
            <person name="Epstein L."/>
            <person name="Alkan N."/>
            <person name="Altmueller J."/>
            <person name="Alvarado-Balderrama L."/>
            <person name="Bauser C.A."/>
            <person name="Becker C."/>
            <person name="Birren B.W."/>
            <person name="Chen Z."/>
            <person name="Choi J."/>
            <person name="Crouch J.A."/>
            <person name="Duvick J.P."/>
            <person name="Farman M.A."/>
            <person name="Gan P."/>
            <person name="Heiman D."/>
            <person name="Henrissat B."/>
            <person name="Howard R.J."/>
            <person name="Kabbage M."/>
            <person name="Koch C."/>
            <person name="Kracher B."/>
            <person name="Kubo Y."/>
            <person name="Law A.D."/>
            <person name="Lebrun M.-H."/>
            <person name="Lee Y.-H."/>
            <person name="Miyara I."/>
            <person name="Moore N."/>
            <person name="Neumann U."/>
            <person name="Nordstroem K."/>
            <person name="Panaccione D.G."/>
            <person name="Panstruga R."/>
            <person name="Place M."/>
            <person name="Proctor R.H."/>
            <person name="Prusky D."/>
            <person name="Rech G."/>
            <person name="Reinhardt R."/>
            <person name="Rollins J.A."/>
            <person name="Rounsley S."/>
            <person name="Schardl C.L."/>
            <person name="Schwartz D.C."/>
            <person name="Shenoy N."/>
            <person name="Shirasu K."/>
            <person name="Sikhakolli U.R."/>
            <person name="Stueber K."/>
            <person name="Sukno S.A."/>
            <person name="Sweigard J.A."/>
            <person name="Takano Y."/>
            <person name="Takahara H."/>
            <person name="Trail F."/>
            <person name="van der Does H.C."/>
            <person name="Voll L.M."/>
            <person name="Will I."/>
            <person name="Young S."/>
            <person name="Zeng Q."/>
            <person name="Zhang J."/>
            <person name="Zhou S."/>
            <person name="Dickman M.B."/>
            <person name="Schulze-Lefert P."/>
            <person name="Ver Loren van Themaat E."/>
            <person name="Ma L.-J."/>
            <person name="Vaillancourt L.J."/>
        </authorList>
    </citation>
    <scope>NUCLEOTIDE SEQUENCE [LARGE SCALE GENOMIC DNA]</scope>
    <source>
        <strain evidence="2">M1.001 / M2 / FGSC 10212</strain>
    </source>
</reference>
<protein>
    <submittedName>
        <fullName evidence="1">Uncharacterized protein</fullName>
    </submittedName>
</protein>
<dbReference type="GeneID" id="24414531"/>
<accession>E3QT34</accession>
<name>E3QT34_COLGM</name>
<keyword evidence="2" id="KW-1185">Reference proteome</keyword>
<dbReference type="RefSeq" id="XP_008098042.1">
    <property type="nucleotide sequence ID" value="XM_008099851.1"/>
</dbReference>
<dbReference type="HOGENOM" id="CLU_1354512_0_0_1"/>
<evidence type="ECO:0000313" key="1">
    <source>
        <dbReference type="EMBL" id="EFQ34022.1"/>
    </source>
</evidence>
<gene>
    <name evidence="1" type="ORF">GLRG_09166</name>
</gene>
<organism evidence="2">
    <name type="scientific">Colletotrichum graminicola (strain M1.001 / M2 / FGSC 10212)</name>
    <name type="common">Maize anthracnose fungus</name>
    <name type="synonym">Glomerella graminicola</name>
    <dbReference type="NCBI Taxonomy" id="645133"/>
    <lineage>
        <taxon>Eukaryota</taxon>
        <taxon>Fungi</taxon>
        <taxon>Dikarya</taxon>
        <taxon>Ascomycota</taxon>
        <taxon>Pezizomycotina</taxon>
        <taxon>Sordariomycetes</taxon>
        <taxon>Hypocreomycetidae</taxon>
        <taxon>Glomerellales</taxon>
        <taxon>Glomerellaceae</taxon>
        <taxon>Colletotrichum</taxon>
        <taxon>Colletotrichum graminicola species complex</taxon>
    </lineage>
</organism>
<dbReference type="Proteomes" id="UP000008782">
    <property type="component" value="Unassembled WGS sequence"/>
</dbReference>
<dbReference type="STRING" id="645133.E3QT34"/>
<dbReference type="EMBL" id="GG697375">
    <property type="protein sequence ID" value="EFQ34022.1"/>
    <property type="molecule type" value="Genomic_DNA"/>
</dbReference>
<dbReference type="eggNOG" id="KOG2806">
    <property type="taxonomic scope" value="Eukaryota"/>
</dbReference>
<sequence length="202" mass="22628">MNAPASFLGRDEIILLAAAEKGKGCYVYKSDGYREDGHFTWPNGESMVAINRQGCSEDSNKVTPVHCPRGLTSSCTWRGTPEDGGIWGDCDGQCHTGETAVVWSKWRGSPLADINRPRKDCRVQKYYCPQDTGLYKCAWRSTSPDCVDSNYKSLYELQINSHTSGDSYNACSWGREKIDSCMLDYNFCSQTNRHAPWLGQSH</sequence>
<proteinExistence type="predicted"/>
<evidence type="ECO:0000313" key="2">
    <source>
        <dbReference type="Proteomes" id="UP000008782"/>
    </source>
</evidence>
<dbReference type="OrthoDB" id="73875at2759"/>
<dbReference type="VEuPathDB" id="FungiDB:GLRG_09166"/>